<keyword evidence="3" id="KW-1133">Transmembrane helix</keyword>
<feature type="transmembrane region" description="Helical" evidence="3">
    <location>
        <begin position="83"/>
        <end position="103"/>
    </location>
</feature>
<reference evidence="5" key="1">
    <citation type="submission" date="2020-01" db="EMBL/GenBank/DDBJ databases">
        <title>Genome sequence of Kobresia littledalei, the first chromosome-level genome in the family Cyperaceae.</title>
        <authorList>
            <person name="Qu G."/>
        </authorList>
    </citation>
    <scope>NUCLEOTIDE SEQUENCE</scope>
    <source>
        <strain evidence="5">C.B.Clarke</strain>
        <tissue evidence="5">Leaf</tissue>
    </source>
</reference>
<accession>A0A833VC91</accession>
<dbReference type="Pfam" id="PF01591">
    <property type="entry name" value="6PF2K"/>
    <property type="match status" value="1"/>
</dbReference>
<keyword evidence="5" id="KW-0808">Transferase</keyword>
<name>A0A833VC91_9POAL</name>
<dbReference type="InterPro" id="IPR013079">
    <property type="entry name" value="6Phosfructo_kin"/>
</dbReference>
<dbReference type="GO" id="GO:0005829">
    <property type="term" value="C:cytosol"/>
    <property type="evidence" value="ECO:0007669"/>
    <property type="project" value="TreeGrafter"/>
</dbReference>
<dbReference type="PRINTS" id="PR00991">
    <property type="entry name" value="6PFRUCTKNASE"/>
</dbReference>
<dbReference type="GO" id="GO:0006000">
    <property type="term" value="P:fructose metabolic process"/>
    <property type="evidence" value="ECO:0007669"/>
    <property type="project" value="InterPro"/>
</dbReference>
<dbReference type="GO" id="GO:0005524">
    <property type="term" value="F:ATP binding"/>
    <property type="evidence" value="ECO:0007669"/>
    <property type="project" value="UniProtKB-KW"/>
</dbReference>
<dbReference type="EMBL" id="SWLB01000010">
    <property type="protein sequence ID" value="KAF3333612.1"/>
    <property type="molecule type" value="Genomic_DNA"/>
</dbReference>
<proteinExistence type="predicted"/>
<dbReference type="OrthoDB" id="1749471at2759"/>
<evidence type="ECO:0000256" key="2">
    <source>
        <dbReference type="ARBA" id="ARBA00022840"/>
    </source>
</evidence>
<dbReference type="InterPro" id="IPR003094">
    <property type="entry name" value="6Pfruct_kin"/>
</dbReference>
<dbReference type="SUPFAM" id="SSF52540">
    <property type="entry name" value="P-loop containing nucleoside triphosphate hydrolases"/>
    <property type="match status" value="1"/>
</dbReference>
<dbReference type="GO" id="GO:0004331">
    <property type="term" value="F:fructose-2,6-bisphosphate 2-phosphatase activity"/>
    <property type="evidence" value="ECO:0007669"/>
    <property type="project" value="TreeGrafter"/>
</dbReference>
<dbReference type="PANTHER" id="PTHR10606">
    <property type="entry name" value="6-PHOSPHOFRUCTO-2-KINASE/FRUCTOSE-2,6-BISPHOSPHATASE"/>
    <property type="match status" value="1"/>
</dbReference>
<organism evidence="5 6">
    <name type="scientific">Carex littledalei</name>
    <dbReference type="NCBI Taxonomy" id="544730"/>
    <lineage>
        <taxon>Eukaryota</taxon>
        <taxon>Viridiplantae</taxon>
        <taxon>Streptophyta</taxon>
        <taxon>Embryophyta</taxon>
        <taxon>Tracheophyta</taxon>
        <taxon>Spermatophyta</taxon>
        <taxon>Magnoliopsida</taxon>
        <taxon>Liliopsida</taxon>
        <taxon>Poales</taxon>
        <taxon>Cyperaceae</taxon>
        <taxon>Cyperoideae</taxon>
        <taxon>Cariceae</taxon>
        <taxon>Carex</taxon>
        <taxon>Carex subgen. Euthyceras</taxon>
    </lineage>
</organism>
<protein>
    <submittedName>
        <fullName evidence="5">6-phosphofructo-2-kinase/fructose-2, 6-bisphosphatase isoform X2</fullName>
    </submittedName>
</protein>
<evidence type="ECO:0000313" key="6">
    <source>
        <dbReference type="Proteomes" id="UP000623129"/>
    </source>
</evidence>
<dbReference type="AlphaFoldDB" id="A0A833VC91"/>
<evidence type="ECO:0000313" key="5">
    <source>
        <dbReference type="EMBL" id="KAF3333612.1"/>
    </source>
</evidence>
<dbReference type="Proteomes" id="UP000623129">
    <property type="component" value="Unassembled WGS sequence"/>
</dbReference>
<keyword evidence="3" id="KW-0472">Membrane</keyword>
<evidence type="ECO:0000256" key="3">
    <source>
        <dbReference type="SAM" id="Phobius"/>
    </source>
</evidence>
<keyword evidence="6" id="KW-1185">Reference proteome</keyword>
<comment type="caution">
    <text evidence="5">The sequence shown here is derived from an EMBL/GenBank/DDBJ whole genome shotgun (WGS) entry which is preliminary data.</text>
</comment>
<dbReference type="InterPro" id="IPR027417">
    <property type="entry name" value="P-loop_NTPase"/>
</dbReference>
<sequence length="118" mass="14274">MEARNEVGIFDATNSTKRRRLMLMKMAEGKCKVIFLETICNDERIIERNIRLKIQQSPDYAEEPDFEAGLQDFKERLVNYQKVIYFCLIPYVRVWSCILGFILDNMWVYEHFCRYMNR</sequence>
<dbReference type="GO" id="GO:0003873">
    <property type="term" value="F:6-phosphofructo-2-kinase activity"/>
    <property type="evidence" value="ECO:0007669"/>
    <property type="project" value="InterPro"/>
</dbReference>
<dbReference type="GO" id="GO:0006003">
    <property type="term" value="P:fructose 2,6-bisphosphate metabolic process"/>
    <property type="evidence" value="ECO:0007669"/>
    <property type="project" value="InterPro"/>
</dbReference>
<keyword evidence="5" id="KW-0418">Kinase</keyword>
<feature type="domain" description="6-phosphofructo-2-kinase" evidence="4">
    <location>
        <begin position="5"/>
        <end position="83"/>
    </location>
</feature>
<keyword evidence="2" id="KW-0067">ATP-binding</keyword>
<keyword evidence="1" id="KW-0547">Nucleotide-binding</keyword>
<gene>
    <name evidence="5" type="ORF">FCM35_KLT01303</name>
</gene>
<dbReference type="PANTHER" id="PTHR10606:SF44">
    <property type="entry name" value="6-PHOSPHOFRUCTO 2-KINASE_FRUCTOSE 2,6-BISPHOSPHATASE LONG FORM"/>
    <property type="match status" value="1"/>
</dbReference>
<evidence type="ECO:0000259" key="4">
    <source>
        <dbReference type="Pfam" id="PF01591"/>
    </source>
</evidence>
<dbReference type="Gene3D" id="3.40.50.300">
    <property type="entry name" value="P-loop containing nucleotide triphosphate hydrolases"/>
    <property type="match status" value="1"/>
</dbReference>
<keyword evidence="3" id="KW-0812">Transmembrane</keyword>
<evidence type="ECO:0000256" key="1">
    <source>
        <dbReference type="ARBA" id="ARBA00022741"/>
    </source>
</evidence>